<keyword evidence="1" id="KW-0812">Transmembrane</keyword>
<gene>
    <name evidence="2" type="ORF">IV500_17500</name>
</gene>
<keyword evidence="1" id="KW-0472">Membrane</keyword>
<dbReference type="Pfam" id="PF11188">
    <property type="entry name" value="DUF2975"/>
    <property type="match status" value="1"/>
</dbReference>
<evidence type="ECO:0000313" key="3">
    <source>
        <dbReference type="Proteomes" id="UP000655366"/>
    </source>
</evidence>
<feature type="transmembrane region" description="Helical" evidence="1">
    <location>
        <begin position="119"/>
        <end position="141"/>
    </location>
</feature>
<evidence type="ECO:0000256" key="1">
    <source>
        <dbReference type="SAM" id="Phobius"/>
    </source>
</evidence>
<feature type="transmembrane region" description="Helical" evidence="1">
    <location>
        <begin position="88"/>
        <end position="113"/>
    </location>
</feature>
<dbReference type="Proteomes" id="UP000655366">
    <property type="component" value="Unassembled WGS sequence"/>
</dbReference>
<proteinExistence type="predicted"/>
<feature type="transmembrane region" description="Helical" evidence="1">
    <location>
        <begin position="47"/>
        <end position="68"/>
    </location>
</feature>
<organism evidence="2 3">
    <name type="scientific">Arthrobacter terrae</name>
    <dbReference type="NCBI Taxonomy" id="2935737"/>
    <lineage>
        <taxon>Bacteria</taxon>
        <taxon>Bacillati</taxon>
        <taxon>Actinomycetota</taxon>
        <taxon>Actinomycetes</taxon>
        <taxon>Micrococcales</taxon>
        <taxon>Micrococcaceae</taxon>
        <taxon>Arthrobacter</taxon>
    </lineage>
</organism>
<feature type="transmembrane region" description="Helical" evidence="1">
    <location>
        <begin position="7"/>
        <end position="27"/>
    </location>
</feature>
<accession>A0A931CQH2</accession>
<keyword evidence="1" id="KW-1133">Transmembrane helix</keyword>
<sequence length="161" mass="17434">MNIQQIRLLRIAVVMLALGSILAQVFITPHVARSFAEAYPEVAYLERPYTIAVIVAIAGFELALLAVWQILSIVKRGAAFTGSPMRWVNFMTTCFLFTAATLIGIIMHATFIANIGTPAMLFGLLASIAFGASALVLRTAVKRGLLTRIFQDDPEQGIPGP</sequence>
<dbReference type="EMBL" id="JADNYM010000026">
    <property type="protein sequence ID" value="MBG0741167.1"/>
    <property type="molecule type" value="Genomic_DNA"/>
</dbReference>
<dbReference type="AlphaFoldDB" id="A0A931CQH2"/>
<protein>
    <submittedName>
        <fullName evidence="2">DUF2975 domain-containing protein</fullName>
    </submittedName>
</protein>
<dbReference type="RefSeq" id="WP_196398105.1">
    <property type="nucleotide sequence ID" value="NZ_JADNYM010000026.1"/>
</dbReference>
<evidence type="ECO:0000313" key="2">
    <source>
        <dbReference type="EMBL" id="MBG0741167.1"/>
    </source>
</evidence>
<dbReference type="InterPro" id="IPR021354">
    <property type="entry name" value="DUF2975"/>
</dbReference>
<name>A0A931CQH2_9MICC</name>
<comment type="caution">
    <text evidence="2">The sequence shown here is derived from an EMBL/GenBank/DDBJ whole genome shotgun (WGS) entry which is preliminary data.</text>
</comment>
<keyword evidence="3" id="KW-1185">Reference proteome</keyword>
<reference evidence="2 3" key="1">
    <citation type="submission" date="2020-11" db="EMBL/GenBank/DDBJ databases">
        <title>Arthrobacter antarcticus sp. nov., isolated from Antarctic Soil.</title>
        <authorList>
            <person name="Li J."/>
        </authorList>
    </citation>
    <scope>NUCLEOTIDE SEQUENCE [LARGE SCALE GENOMIC DNA]</scope>
    <source>
        <strain evidence="2 3">Z1-20</strain>
    </source>
</reference>